<dbReference type="PROSITE" id="PS51194">
    <property type="entry name" value="HELICASE_CTER"/>
    <property type="match status" value="1"/>
</dbReference>
<dbReference type="STRING" id="157910.SAMN05445850_1791"/>
<evidence type="ECO:0000259" key="1">
    <source>
        <dbReference type="PROSITE" id="PS51192"/>
    </source>
</evidence>
<dbReference type="Gene3D" id="3.30.870.10">
    <property type="entry name" value="Endonuclease Chain A"/>
    <property type="match status" value="1"/>
</dbReference>
<keyword evidence="3" id="KW-0547">Nucleotide-binding</keyword>
<evidence type="ECO:0000259" key="2">
    <source>
        <dbReference type="PROSITE" id="PS51194"/>
    </source>
</evidence>
<protein>
    <submittedName>
        <fullName evidence="3">Superfamily II DNA or RNA helicase</fullName>
    </submittedName>
</protein>
<dbReference type="InterPro" id="IPR006935">
    <property type="entry name" value="Helicase/UvrB_N"/>
</dbReference>
<feature type="domain" description="Helicase C-terminal" evidence="2">
    <location>
        <begin position="485"/>
        <end position="637"/>
    </location>
</feature>
<dbReference type="SMART" id="SM00490">
    <property type="entry name" value="HELICc"/>
    <property type="match status" value="1"/>
</dbReference>
<dbReference type="Pfam" id="PF04851">
    <property type="entry name" value="ResIII"/>
    <property type="match status" value="1"/>
</dbReference>
<organism evidence="3 4">
    <name type="scientific">Paraburkholderia tuberum</name>
    <dbReference type="NCBI Taxonomy" id="157910"/>
    <lineage>
        <taxon>Bacteria</taxon>
        <taxon>Pseudomonadati</taxon>
        <taxon>Pseudomonadota</taxon>
        <taxon>Betaproteobacteria</taxon>
        <taxon>Burkholderiales</taxon>
        <taxon>Burkholderiaceae</taxon>
        <taxon>Paraburkholderia</taxon>
    </lineage>
</organism>
<dbReference type="GO" id="GO:0003677">
    <property type="term" value="F:DNA binding"/>
    <property type="evidence" value="ECO:0007669"/>
    <property type="project" value="InterPro"/>
</dbReference>
<reference evidence="4" key="1">
    <citation type="submission" date="2016-10" db="EMBL/GenBank/DDBJ databases">
        <authorList>
            <person name="Varghese N."/>
            <person name="Submissions S."/>
        </authorList>
    </citation>
    <scope>NUCLEOTIDE SEQUENCE [LARGE SCALE GENOMIC DNA]</scope>
    <source>
        <strain evidence="4">DUS833</strain>
    </source>
</reference>
<name>A0A1H1DV37_9BURK</name>
<dbReference type="Proteomes" id="UP000199365">
    <property type="component" value="Unassembled WGS sequence"/>
</dbReference>
<dbReference type="PANTHER" id="PTHR47396:SF1">
    <property type="entry name" value="ATP-DEPENDENT HELICASE IRC3-RELATED"/>
    <property type="match status" value="1"/>
</dbReference>
<evidence type="ECO:0000313" key="3">
    <source>
        <dbReference type="EMBL" id="SDQ80381.1"/>
    </source>
</evidence>
<dbReference type="RefSeq" id="WP_143037132.1">
    <property type="nucleotide sequence ID" value="NZ_FNKX01000001.1"/>
</dbReference>
<keyword evidence="3" id="KW-0347">Helicase</keyword>
<dbReference type="PROSITE" id="PS51192">
    <property type="entry name" value="HELICASE_ATP_BIND_1"/>
    <property type="match status" value="1"/>
</dbReference>
<dbReference type="InterPro" id="IPR001650">
    <property type="entry name" value="Helicase_C-like"/>
</dbReference>
<dbReference type="GO" id="GO:0005524">
    <property type="term" value="F:ATP binding"/>
    <property type="evidence" value="ECO:0007669"/>
    <property type="project" value="InterPro"/>
</dbReference>
<dbReference type="InterPro" id="IPR050742">
    <property type="entry name" value="Helicase_Restrict-Modif_Enz"/>
</dbReference>
<proteinExistence type="predicted"/>
<dbReference type="GO" id="GO:0004386">
    <property type="term" value="F:helicase activity"/>
    <property type="evidence" value="ECO:0007669"/>
    <property type="project" value="UniProtKB-KW"/>
</dbReference>
<dbReference type="AlphaFoldDB" id="A0A1H1DV37"/>
<dbReference type="GO" id="GO:0016787">
    <property type="term" value="F:hydrolase activity"/>
    <property type="evidence" value="ECO:0007669"/>
    <property type="project" value="InterPro"/>
</dbReference>
<keyword evidence="3" id="KW-0378">Hydrolase</keyword>
<evidence type="ECO:0000313" key="4">
    <source>
        <dbReference type="Proteomes" id="UP000199365"/>
    </source>
</evidence>
<dbReference type="SUPFAM" id="SSF56024">
    <property type="entry name" value="Phospholipase D/nuclease"/>
    <property type="match status" value="1"/>
</dbReference>
<dbReference type="SMART" id="SM00487">
    <property type="entry name" value="DEXDc"/>
    <property type="match status" value="1"/>
</dbReference>
<gene>
    <name evidence="3" type="ORF">SAMN05445850_1791</name>
</gene>
<accession>A0A1H1DV37</accession>
<sequence length="637" mass="71620">MSLRSIMFREEYRSGRDDALTAFFLPAFRVARRYDRAVGYFSSSALECFAEPFGQFIQFGGMVRLITSVELRDEDVAVIESGRNAIEVCEERILAIIEREFGVGVVSNGVRKLGALLESGRLEIRIATPAHGRGIFHEKVGIFYGDGDDYVAFSGSTNESRAALVHNYECIDAFPSWEEPSRARSKRDHFEALWAGVEPGARTFSFPEAAKRKLIRAIKEAPLRHSSGVESDEGLWPHQRAAIAEFMAKQRGILEMATGTGKTRAALVILARLIQSNVVQTAIIAADGNDLLDQWWGDLASVVAESYPRFRLLRHYGPHHDRDEYLLDPDCTVLLCSRMALQEVLKRLDNAKKSSAILIQDEVHRFGSASHVAQLDGLADAIPWRLGLSATPDREYDEQGNAFIARNVGPVIFRYPLEDAIADGILCGFDYAPLEWDPSVDDRSAVHALMRRRAASASTDRPMSEEEFRREVARVYKNSVEKVPLFERFLADHPEALERCIVFVAEKIYGELVREHIHAVTPLFHTYFDIDDSAVLREFATGVIDCLITCHRVSEGIDIRSVKAVVLLSADRARLETIQRIGRCLRTDRNDPDKRALVVDFIRRRAAADSDPTADEERRAWLEGLATIRRTLRVASE</sequence>
<dbReference type="PANTHER" id="PTHR47396">
    <property type="entry name" value="TYPE I RESTRICTION ENZYME ECOKI R PROTEIN"/>
    <property type="match status" value="1"/>
</dbReference>
<dbReference type="InterPro" id="IPR014001">
    <property type="entry name" value="Helicase_ATP-bd"/>
</dbReference>
<dbReference type="EMBL" id="FNKX01000001">
    <property type="protein sequence ID" value="SDQ80381.1"/>
    <property type="molecule type" value="Genomic_DNA"/>
</dbReference>
<dbReference type="Pfam" id="PF00271">
    <property type="entry name" value="Helicase_C"/>
    <property type="match status" value="1"/>
</dbReference>
<dbReference type="Gene3D" id="3.40.50.300">
    <property type="entry name" value="P-loop containing nucleotide triphosphate hydrolases"/>
    <property type="match status" value="2"/>
</dbReference>
<dbReference type="SUPFAM" id="SSF52540">
    <property type="entry name" value="P-loop containing nucleoside triphosphate hydrolases"/>
    <property type="match status" value="1"/>
</dbReference>
<keyword evidence="4" id="KW-1185">Reference proteome</keyword>
<keyword evidence="3" id="KW-0067">ATP-binding</keyword>
<dbReference type="InterPro" id="IPR027417">
    <property type="entry name" value="P-loop_NTPase"/>
</dbReference>
<feature type="domain" description="Helicase ATP-binding" evidence="1">
    <location>
        <begin position="243"/>
        <end position="410"/>
    </location>
</feature>
<dbReference type="CDD" id="cd09179">
    <property type="entry name" value="PLDc_N_DEXD_a"/>
    <property type="match status" value="1"/>
</dbReference>
<dbReference type="GO" id="GO:0005829">
    <property type="term" value="C:cytosol"/>
    <property type="evidence" value="ECO:0007669"/>
    <property type="project" value="TreeGrafter"/>
</dbReference>